<evidence type="ECO:0000256" key="7">
    <source>
        <dbReference type="ARBA" id="ARBA00022840"/>
    </source>
</evidence>
<dbReference type="InterPro" id="IPR052155">
    <property type="entry name" value="Biofilm_reg_signaling"/>
</dbReference>
<evidence type="ECO:0000256" key="8">
    <source>
        <dbReference type="ARBA" id="ARBA00023012"/>
    </source>
</evidence>
<dbReference type="InterPro" id="IPR029787">
    <property type="entry name" value="Nucleotide_cyclase"/>
</dbReference>
<dbReference type="PANTHER" id="PTHR44757">
    <property type="entry name" value="DIGUANYLATE CYCLASE DGCP"/>
    <property type="match status" value="1"/>
</dbReference>
<proteinExistence type="predicted"/>
<dbReference type="GO" id="GO:0016301">
    <property type="term" value="F:kinase activity"/>
    <property type="evidence" value="ECO:0007669"/>
    <property type="project" value="UniProtKB-KW"/>
</dbReference>
<evidence type="ECO:0000256" key="2">
    <source>
        <dbReference type="ARBA" id="ARBA00004370"/>
    </source>
</evidence>
<gene>
    <name evidence="12" type="ORF">SAMN05421647_105227</name>
</gene>
<dbReference type="SUPFAM" id="SSF103190">
    <property type="entry name" value="Sensory domain-like"/>
    <property type="match status" value="2"/>
</dbReference>
<keyword evidence="6" id="KW-0418">Kinase</keyword>
<evidence type="ECO:0000313" key="12">
    <source>
        <dbReference type="EMBL" id="SIQ50512.1"/>
    </source>
</evidence>
<evidence type="ECO:0000259" key="11">
    <source>
        <dbReference type="PROSITE" id="PS50887"/>
    </source>
</evidence>
<dbReference type="NCBIfam" id="TIGR00254">
    <property type="entry name" value="GGDEF"/>
    <property type="match status" value="1"/>
</dbReference>
<reference evidence="12 13" key="1">
    <citation type="submission" date="2017-01" db="EMBL/GenBank/DDBJ databases">
        <authorList>
            <person name="Mah S.A."/>
            <person name="Swanson W.J."/>
            <person name="Moy G.W."/>
            <person name="Vacquier V.D."/>
        </authorList>
    </citation>
    <scope>NUCLEOTIDE SEQUENCE [LARGE SCALE GENOMIC DNA]</scope>
    <source>
        <strain evidence="12 13">DSM 7027</strain>
    </source>
</reference>
<dbReference type="InterPro" id="IPR000014">
    <property type="entry name" value="PAS"/>
</dbReference>
<dbReference type="FunFam" id="3.30.70.270:FF:000001">
    <property type="entry name" value="Diguanylate cyclase domain protein"/>
    <property type="match status" value="1"/>
</dbReference>
<dbReference type="PANTHER" id="PTHR44757:SF2">
    <property type="entry name" value="BIOFILM ARCHITECTURE MAINTENANCE PROTEIN MBAA"/>
    <property type="match status" value="1"/>
</dbReference>
<comment type="cofactor">
    <cofactor evidence="1">
        <name>Mg(2+)</name>
        <dbReference type="ChEBI" id="CHEBI:18420"/>
    </cofactor>
</comment>
<evidence type="ECO:0000313" key="13">
    <source>
        <dbReference type="Proteomes" id="UP000186895"/>
    </source>
</evidence>
<evidence type="ECO:0000256" key="9">
    <source>
        <dbReference type="SAM" id="Phobius"/>
    </source>
</evidence>
<dbReference type="SMART" id="SM00091">
    <property type="entry name" value="PAS"/>
    <property type="match status" value="1"/>
</dbReference>
<evidence type="ECO:0000256" key="6">
    <source>
        <dbReference type="ARBA" id="ARBA00022777"/>
    </source>
</evidence>
<evidence type="ECO:0000259" key="10">
    <source>
        <dbReference type="PROSITE" id="PS50112"/>
    </source>
</evidence>
<dbReference type="PROSITE" id="PS50112">
    <property type="entry name" value="PAS"/>
    <property type="match status" value="1"/>
</dbReference>
<dbReference type="SUPFAM" id="SSF55785">
    <property type="entry name" value="PYP-like sensor domain (PAS domain)"/>
    <property type="match status" value="1"/>
</dbReference>
<dbReference type="SUPFAM" id="SSF55073">
    <property type="entry name" value="Nucleotide cyclase"/>
    <property type="match status" value="1"/>
</dbReference>
<evidence type="ECO:0000256" key="3">
    <source>
        <dbReference type="ARBA" id="ARBA00022553"/>
    </source>
</evidence>
<sequence length="632" mass="71613">MKAPGYRLLPLKVLLVLALLAAGIFLVLRPGYQHEVELQDRARQHRMQQLKIAFDSFIQQRRHDLEVLVHSPALALYLNQNSNFHADLAAHTFLSVSALHGHYDQIRFIDNTGQEQIRVNRDMGYSYLVEETELQNKQHRYYVQAGLSLAPGEALLSELDLNLEHGQVEMPLKPMLRMVEPVFNLKERQGIVVLNIYGADLLENLQLALPEAHEVVLLNARGGWLAGGGDKDWQFILGGPEAYLSEKNPELWQHIEASEEGQVTHAGDCYSYRWYRAEGRQLQAPRWLLAERASGRACDALYTQYRDHGIGLLLFSAMVSLPLVLLWVHWRHRYSHARQRTEMSEQQLRLITDQVGQALIVVDGQGNVSWMNPEAERVLGWSEGELSGRNLHQLVHVTSDGKMLHEGECPTMLTLRTGQRHHTEHSLFRSRQGDILTVRLTVTPYGNALERGAILSFSDNSQNTERERRLRHQASTDELTGVLNRRATLARMQSLMDTTGPVGVMLLDIDLFKQVNDNYGHAAGDQVLIHFCRTIGTLVRREDLFGRIGGEEFLLVLAESDPQGLLQLAERVRQAVQYSPCLMDDIEVPVTVSIGAAVQQGEEEVDTLIARADRALYQAKNQGRNRVEWSPM</sequence>
<keyword evidence="9" id="KW-0812">Transmembrane</keyword>
<dbReference type="GO" id="GO:0006355">
    <property type="term" value="P:regulation of DNA-templated transcription"/>
    <property type="evidence" value="ECO:0007669"/>
    <property type="project" value="InterPro"/>
</dbReference>
<organism evidence="12 13">
    <name type="scientific">Marinobacterium stanieri</name>
    <dbReference type="NCBI Taxonomy" id="49186"/>
    <lineage>
        <taxon>Bacteria</taxon>
        <taxon>Pseudomonadati</taxon>
        <taxon>Pseudomonadota</taxon>
        <taxon>Gammaproteobacteria</taxon>
        <taxon>Oceanospirillales</taxon>
        <taxon>Oceanospirillaceae</taxon>
        <taxon>Marinobacterium</taxon>
    </lineage>
</organism>
<protein>
    <submittedName>
        <fullName evidence="12">PAS domain S-box-containing protein/diguanylate cyclase (GGDEF) domain-containing protein</fullName>
    </submittedName>
</protein>
<dbReference type="Pfam" id="PF21623">
    <property type="entry name" value="HK_sensor_dom_bact"/>
    <property type="match status" value="1"/>
</dbReference>
<dbReference type="InterPro" id="IPR043128">
    <property type="entry name" value="Rev_trsase/Diguanyl_cyclase"/>
</dbReference>
<dbReference type="RefSeq" id="WP_076463081.1">
    <property type="nucleotide sequence ID" value="NZ_FTMN01000005.1"/>
</dbReference>
<dbReference type="NCBIfam" id="TIGR00229">
    <property type="entry name" value="sensory_box"/>
    <property type="match status" value="1"/>
</dbReference>
<keyword evidence="3" id="KW-0597">Phosphoprotein</keyword>
<dbReference type="Gene3D" id="3.30.70.270">
    <property type="match status" value="1"/>
</dbReference>
<dbReference type="Pfam" id="PF00989">
    <property type="entry name" value="PAS"/>
    <property type="match status" value="1"/>
</dbReference>
<keyword evidence="4" id="KW-0808">Transferase</keyword>
<dbReference type="PROSITE" id="PS50887">
    <property type="entry name" value="GGDEF"/>
    <property type="match status" value="1"/>
</dbReference>
<dbReference type="GO" id="GO:0000160">
    <property type="term" value="P:phosphorelay signal transduction system"/>
    <property type="evidence" value="ECO:0007669"/>
    <property type="project" value="UniProtKB-KW"/>
</dbReference>
<evidence type="ECO:0000256" key="1">
    <source>
        <dbReference type="ARBA" id="ARBA00001946"/>
    </source>
</evidence>
<dbReference type="STRING" id="49186.SAMN05421647_105227"/>
<dbReference type="SMART" id="SM00267">
    <property type="entry name" value="GGDEF"/>
    <property type="match status" value="1"/>
</dbReference>
<keyword evidence="13" id="KW-1185">Reference proteome</keyword>
<keyword evidence="8" id="KW-0902">Two-component regulatory system</keyword>
<dbReference type="InterPro" id="IPR048760">
    <property type="entry name" value="VP0354-like_sensor_dom"/>
</dbReference>
<dbReference type="GO" id="GO:0005524">
    <property type="term" value="F:ATP binding"/>
    <property type="evidence" value="ECO:0007669"/>
    <property type="project" value="UniProtKB-KW"/>
</dbReference>
<dbReference type="eggNOG" id="COG3706">
    <property type="taxonomic scope" value="Bacteria"/>
</dbReference>
<dbReference type="Gene3D" id="3.30.450.20">
    <property type="entry name" value="PAS domain"/>
    <property type="match status" value="3"/>
</dbReference>
<dbReference type="InterPro" id="IPR000160">
    <property type="entry name" value="GGDEF_dom"/>
</dbReference>
<keyword evidence="5" id="KW-0547">Nucleotide-binding</keyword>
<keyword evidence="7" id="KW-0067">ATP-binding</keyword>
<feature type="transmembrane region" description="Helical" evidence="9">
    <location>
        <begin position="310"/>
        <end position="330"/>
    </location>
</feature>
<dbReference type="Pfam" id="PF00990">
    <property type="entry name" value="GGDEF"/>
    <property type="match status" value="1"/>
</dbReference>
<dbReference type="EMBL" id="FTMN01000005">
    <property type="protein sequence ID" value="SIQ50512.1"/>
    <property type="molecule type" value="Genomic_DNA"/>
</dbReference>
<name>A0A1N6TAX2_9GAMM</name>
<dbReference type="InterPro" id="IPR013767">
    <property type="entry name" value="PAS_fold"/>
</dbReference>
<accession>A0A1N6TAX2</accession>
<feature type="domain" description="PAS" evidence="10">
    <location>
        <begin position="344"/>
        <end position="396"/>
    </location>
</feature>
<keyword evidence="9" id="KW-0472">Membrane</keyword>
<dbReference type="GO" id="GO:0016020">
    <property type="term" value="C:membrane"/>
    <property type="evidence" value="ECO:0007669"/>
    <property type="project" value="UniProtKB-SubCell"/>
</dbReference>
<dbReference type="eggNOG" id="COG5002">
    <property type="taxonomic scope" value="Bacteria"/>
</dbReference>
<evidence type="ECO:0000256" key="5">
    <source>
        <dbReference type="ARBA" id="ARBA00022741"/>
    </source>
</evidence>
<dbReference type="CDD" id="cd00130">
    <property type="entry name" value="PAS"/>
    <property type="match status" value="1"/>
</dbReference>
<feature type="domain" description="GGDEF" evidence="11">
    <location>
        <begin position="500"/>
        <end position="632"/>
    </location>
</feature>
<dbReference type="Proteomes" id="UP000186895">
    <property type="component" value="Unassembled WGS sequence"/>
</dbReference>
<evidence type="ECO:0000256" key="4">
    <source>
        <dbReference type="ARBA" id="ARBA00022679"/>
    </source>
</evidence>
<dbReference type="CDD" id="cd01949">
    <property type="entry name" value="GGDEF"/>
    <property type="match status" value="1"/>
</dbReference>
<dbReference type="AlphaFoldDB" id="A0A1N6TAX2"/>
<keyword evidence="9" id="KW-1133">Transmembrane helix</keyword>
<dbReference type="InterPro" id="IPR035965">
    <property type="entry name" value="PAS-like_dom_sf"/>
</dbReference>
<comment type="subcellular location">
    <subcellularLocation>
        <location evidence="2">Membrane</location>
    </subcellularLocation>
</comment>
<dbReference type="InterPro" id="IPR029151">
    <property type="entry name" value="Sensor-like_sf"/>
</dbReference>